<protein>
    <submittedName>
        <fullName evidence="2">DUF1433 domain-containing protein</fullName>
    </submittedName>
</protein>
<feature type="compositionally biased region" description="Basic and acidic residues" evidence="1">
    <location>
        <begin position="87"/>
        <end position="115"/>
    </location>
</feature>
<organism evidence="2 3">
    <name type="scientific">Listeria immobilis</name>
    <dbReference type="NCBI Taxonomy" id="2713502"/>
    <lineage>
        <taxon>Bacteria</taxon>
        <taxon>Bacillati</taxon>
        <taxon>Bacillota</taxon>
        <taxon>Bacilli</taxon>
        <taxon>Bacillales</taxon>
        <taxon>Listeriaceae</taxon>
        <taxon>Listeria</taxon>
    </lineage>
</organism>
<dbReference type="AlphaFoldDB" id="A0A7X0X612"/>
<comment type="caution">
    <text evidence="2">The sequence shown here is derived from an EMBL/GenBank/DDBJ whole genome shotgun (WGS) entry which is preliminary data.</text>
</comment>
<evidence type="ECO:0000313" key="3">
    <source>
        <dbReference type="Proteomes" id="UP000561617"/>
    </source>
</evidence>
<gene>
    <name evidence="2" type="ORF">HCJ38_04305</name>
</gene>
<dbReference type="Gene3D" id="3.10.450.130">
    <property type="entry name" value="folded 79 residue fragment of lin0334 like domains"/>
    <property type="match status" value="1"/>
</dbReference>
<dbReference type="Proteomes" id="UP000561617">
    <property type="component" value="Unassembled WGS sequence"/>
</dbReference>
<dbReference type="InterPro" id="IPR009881">
    <property type="entry name" value="DUF1433"/>
</dbReference>
<evidence type="ECO:0000313" key="2">
    <source>
        <dbReference type="EMBL" id="MBC1488235.1"/>
    </source>
</evidence>
<evidence type="ECO:0000256" key="1">
    <source>
        <dbReference type="SAM" id="MobiDB-lite"/>
    </source>
</evidence>
<dbReference type="EMBL" id="JAASTW010000004">
    <property type="protein sequence ID" value="MBC1488235.1"/>
    <property type="molecule type" value="Genomic_DNA"/>
</dbReference>
<feature type="region of interest" description="Disordered" evidence="1">
    <location>
        <begin position="87"/>
        <end position="120"/>
    </location>
</feature>
<dbReference type="RefSeq" id="WP_185380715.1">
    <property type="nucleotide sequence ID" value="NZ_JAASTW010000004.1"/>
</dbReference>
<name>A0A7X0X612_9LIST</name>
<proteinExistence type="predicted"/>
<sequence length="142" mass="16186">MEHQEKELMAEQKPRIEKFFAYNFNNIDSITLTGTYTNPTGITHIQGYINDNKKLWIDAAMDGKNGVEVVNVAEEIYKLEKPNADIKGKNVSDIEAEEKAKKKKEKESNTEESSLKTRSVQEIMSDLKSLESSILQNNQHPL</sequence>
<reference evidence="2 3" key="1">
    <citation type="submission" date="2020-03" db="EMBL/GenBank/DDBJ databases">
        <title>Soil Listeria distribution.</title>
        <authorList>
            <person name="Liao J."/>
            <person name="Wiedmann M."/>
        </authorList>
    </citation>
    <scope>NUCLEOTIDE SEQUENCE [LARGE SCALE GENOMIC DNA]</scope>
    <source>
        <strain evidence="2 3">FSL L7-1554</strain>
    </source>
</reference>
<accession>A0A7X0X612</accession>
<dbReference type="Pfam" id="PF07252">
    <property type="entry name" value="DUF1433"/>
    <property type="match status" value="1"/>
</dbReference>